<gene>
    <name evidence="2" type="ORF">CPELLU_LOCUS9306</name>
</gene>
<protein>
    <submittedName>
        <fullName evidence="2">20553_t:CDS:1</fullName>
    </submittedName>
</protein>
<dbReference type="Proteomes" id="UP000789759">
    <property type="component" value="Unassembled WGS sequence"/>
</dbReference>
<accession>A0A9N9DX37</accession>
<keyword evidence="3" id="KW-1185">Reference proteome</keyword>
<proteinExistence type="predicted"/>
<sequence>MAGIPHPYFDWDNSIPDFLAQLRLDLQNWGIDPNNNAGGPPTERDNAIGHLRACIRGRTLEWFDDEITTKQNWELTNLLDNTGQANLVAQSGNAIVKLRAVEDAWNEDWRIADGCPTNDPVNAPNANAGNTVVVAGIRFGQAIWWLKTHFSTGDMTIDELYRKILQISRQASYRPEELHKKFLDALPLPWLEKAEDIEKQKSDFQSQMAQQVSTPQTVELVRQLKGVFSKEEFDSDYPVKNFQRLHSQQNNNSAKFNKIEKGLDETRDASYFKPFTPINFQNTLPDSDKKNGDNNEEENRWYDLPKANKPSDFTIKGNSKHITKSLGWFTDVPINIKDKNGMTWIRKVQGILDPNKNQFKMKLYRKSYTILIYSKTLVAKDLSKEDQDQLEEQLLKTERWLDMILNAGNILAEKCSQLIENRLDA</sequence>
<organism evidence="2 3">
    <name type="scientific">Cetraspora pellucida</name>
    <dbReference type="NCBI Taxonomy" id="1433469"/>
    <lineage>
        <taxon>Eukaryota</taxon>
        <taxon>Fungi</taxon>
        <taxon>Fungi incertae sedis</taxon>
        <taxon>Mucoromycota</taxon>
        <taxon>Glomeromycotina</taxon>
        <taxon>Glomeromycetes</taxon>
        <taxon>Diversisporales</taxon>
        <taxon>Gigasporaceae</taxon>
        <taxon>Cetraspora</taxon>
    </lineage>
</organism>
<feature type="region of interest" description="Disordered" evidence="1">
    <location>
        <begin position="277"/>
        <end position="304"/>
    </location>
</feature>
<dbReference type="AlphaFoldDB" id="A0A9N9DX37"/>
<dbReference type="OrthoDB" id="2407389at2759"/>
<evidence type="ECO:0000256" key="1">
    <source>
        <dbReference type="SAM" id="MobiDB-lite"/>
    </source>
</evidence>
<evidence type="ECO:0000313" key="2">
    <source>
        <dbReference type="EMBL" id="CAG8650448.1"/>
    </source>
</evidence>
<evidence type="ECO:0000313" key="3">
    <source>
        <dbReference type="Proteomes" id="UP000789759"/>
    </source>
</evidence>
<reference evidence="2" key="1">
    <citation type="submission" date="2021-06" db="EMBL/GenBank/DDBJ databases">
        <authorList>
            <person name="Kallberg Y."/>
            <person name="Tangrot J."/>
            <person name="Rosling A."/>
        </authorList>
    </citation>
    <scope>NUCLEOTIDE SEQUENCE</scope>
    <source>
        <strain evidence="2">FL966</strain>
    </source>
</reference>
<comment type="caution">
    <text evidence="2">The sequence shown here is derived from an EMBL/GenBank/DDBJ whole genome shotgun (WGS) entry which is preliminary data.</text>
</comment>
<feature type="compositionally biased region" description="Basic and acidic residues" evidence="1">
    <location>
        <begin position="286"/>
        <end position="303"/>
    </location>
</feature>
<dbReference type="EMBL" id="CAJVQA010007037">
    <property type="protein sequence ID" value="CAG8650448.1"/>
    <property type="molecule type" value="Genomic_DNA"/>
</dbReference>
<name>A0A9N9DX37_9GLOM</name>